<comment type="cofactor">
    <cofactor evidence="10 13">
        <name>a divalent metal cation</name>
        <dbReference type="ChEBI" id="CHEBI:60240"/>
    </cofactor>
    <text evidence="10 13">Binds 1 divalent metal cation per subunit.</text>
</comment>
<proteinExistence type="inferred from homology"/>
<dbReference type="InterPro" id="IPR011060">
    <property type="entry name" value="RibuloseP-bd_barrel"/>
</dbReference>
<evidence type="ECO:0000256" key="10">
    <source>
        <dbReference type="HAMAP-Rule" id="MF_02227"/>
    </source>
</evidence>
<keyword evidence="8 10" id="KW-0479">Metal-binding</keyword>
<dbReference type="GO" id="GO:0005737">
    <property type="term" value="C:cytoplasm"/>
    <property type="evidence" value="ECO:0007669"/>
    <property type="project" value="UniProtKB-ARBA"/>
</dbReference>
<evidence type="ECO:0000256" key="8">
    <source>
        <dbReference type="ARBA" id="ARBA00022723"/>
    </source>
</evidence>
<comment type="cofactor">
    <cofactor evidence="2">
        <name>Mn(2+)</name>
        <dbReference type="ChEBI" id="CHEBI:29035"/>
    </cofactor>
</comment>
<comment type="cofactor">
    <cofactor evidence="5">
        <name>Fe(2+)</name>
        <dbReference type="ChEBI" id="CHEBI:29033"/>
    </cofactor>
</comment>
<keyword evidence="16" id="KW-1185">Reference proteome</keyword>
<dbReference type="HAMAP" id="MF_02227">
    <property type="entry name" value="RPE"/>
    <property type="match status" value="1"/>
</dbReference>
<feature type="binding site" evidence="10 14">
    <location>
        <begin position="154"/>
        <end position="157"/>
    </location>
    <ligand>
        <name>substrate</name>
    </ligand>
</feature>
<feature type="binding site" evidence="10 14">
    <location>
        <position position="14"/>
    </location>
    <ligand>
        <name>substrate</name>
    </ligand>
</feature>
<reference evidence="15 16" key="1">
    <citation type="submission" date="2019-02" db="EMBL/GenBank/DDBJ databases">
        <title>Deep-cultivation of Planctomycetes and their phenomic and genomic characterization uncovers novel biology.</title>
        <authorList>
            <person name="Wiegand S."/>
            <person name="Jogler M."/>
            <person name="Boedeker C."/>
            <person name="Pinto D."/>
            <person name="Vollmers J."/>
            <person name="Rivas-Marin E."/>
            <person name="Kohn T."/>
            <person name="Peeters S.H."/>
            <person name="Heuer A."/>
            <person name="Rast P."/>
            <person name="Oberbeckmann S."/>
            <person name="Bunk B."/>
            <person name="Jeske O."/>
            <person name="Meyerdierks A."/>
            <person name="Storesund J.E."/>
            <person name="Kallscheuer N."/>
            <person name="Luecker S."/>
            <person name="Lage O.M."/>
            <person name="Pohl T."/>
            <person name="Merkel B.J."/>
            <person name="Hornburger P."/>
            <person name="Mueller R.-W."/>
            <person name="Bruemmer F."/>
            <person name="Labrenz M."/>
            <person name="Spormann A.M."/>
            <person name="Op den Camp H."/>
            <person name="Overmann J."/>
            <person name="Amann R."/>
            <person name="Jetten M.S.M."/>
            <person name="Mascher T."/>
            <person name="Medema M.H."/>
            <person name="Devos D.P."/>
            <person name="Kaster A.-K."/>
            <person name="Ovreas L."/>
            <person name="Rohde M."/>
            <person name="Galperin M.Y."/>
            <person name="Jogler C."/>
        </authorList>
    </citation>
    <scope>NUCLEOTIDE SEQUENCE [LARGE SCALE GENOMIC DNA]</scope>
    <source>
        <strain evidence="15 16">Poly30</strain>
    </source>
</reference>
<dbReference type="CDD" id="cd00429">
    <property type="entry name" value="RPE"/>
    <property type="match status" value="1"/>
</dbReference>
<dbReference type="GO" id="GO:0004750">
    <property type="term" value="F:D-ribulose-phosphate 3-epimerase activity"/>
    <property type="evidence" value="ECO:0007669"/>
    <property type="project" value="UniProtKB-UniRule"/>
</dbReference>
<evidence type="ECO:0000256" key="5">
    <source>
        <dbReference type="ARBA" id="ARBA00001954"/>
    </source>
</evidence>
<evidence type="ECO:0000256" key="6">
    <source>
        <dbReference type="ARBA" id="ARBA00009541"/>
    </source>
</evidence>
<dbReference type="InterPro" id="IPR013785">
    <property type="entry name" value="Aldolase_TIM"/>
</dbReference>
<dbReference type="GO" id="GO:0006098">
    <property type="term" value="P:pentose-phosphate shunt"/>
    <property type="evidence" value="ECO:0007669"/>
    <property type="project" value="UniProtKB-UniRule"/>
</dbReference>
<dbReference type="Gene3D" id="3.20.20.70">
    <property type="entry name" value="Aldolase class I"/>
    <property type="match status" value="1"/>
</dbReference>
<dbReference type="EC" id="5.1.3.1" evidence="7 10"/>
<dbReference type="PROSITE" id="PS51257">
    <property type="entry name" value="PROKAR_LIPOPROTEIN"/>
    <property type="match status" value="1"/>
</dbReference>
<dbReference type="PIRSF" id="PIRSF001461">
    <property type="entry name" value="RPE"/>
    <property type="match status" value="1"/>
</dbReference>
<comment type="cofactor">
    <cofactor evidence="4">
        <name>Zn(2+)</name>
        <dbReference type="ChEBI" id="CHEBI:29105"/>
    </cofactor>
</comment>
<dbReference type="FunFam" id="3.20.20.70:FF:000004">
    <property type="entry name" value="Ribulose-phosphate 3-epimerase"/>
    <property type="match status" value="1"/>
</dbReference>
<accession>A0A518ETQ2</accession>
<feature type="binding site" evidence="10 13">
    <location>
        <position position="39"/>
    </location>
    <ligand>
        <name>a divalent metal cation</name>
        <dbReference type="ChEBI" id="CHEBI:60240"/>
    </ligand>
</feature>
<comment type="cofactor">
    <cofactor evidence="3">
        <name>Co(2+)</name>
        <dbReference type="ChEBI" id="CHEBI:48828"/>
    </cofactor>
</comment>
<keyword evidence="9 10" id="KW-0413">Isomerase</keyword>
<dbReference type="EMBL" id="CP036434">
    <property type="protein sequence ID" value="QDV07458.1"/>
    <property type="molecule type" value="Genomic_DNA"/>
</dbReference>
<evidence type="ECO:0000256" key="9">
    <source>
        <dbReference type="ARBA" id="ARBA00023235"/>
    </source>
</evidence>
<evidence type="ECO:0000256" key="11">
    <source>
        <dbReference type="PIRNR" id="PIRNR001461"/>
    </source>
</evidence>
<evidence type="ECO:0000256" key="3">
    <source>
        <dbReference type="ARBA" id="ARBA00001941"/>
    </source>
</evidence>
<evidence type="ECO:0000313" key="16">
    <source>
        <dbReference type="Proteomes" id="UP000320390"/>
    </source>
</evidence>
<evidence type="ECO:0000256" key="13">
    <source>
        <dbReference type="PIRSR" id="PIRSR001461-2"/>
    </source>
</evidence>
<dbReference type="PROSITE" id="PS01085">
    <property type="entry name" value="RIBUL_P_3_EPIMER_1"/>
    <property type="match status" value="1"/>
</dbReference>
<keyword evidence="13" id="KW-0862">Zinc</keyword>
<feature type="binding site" evidence="10">
    <location>
        <begin position="183"/>
        <end position="185"/>
    </location>
    <ligand>
        <name>substrate</name>
    </ligand>
</feature>
<comment type="pathway">
    <text evidence="10">Carbohydrate degradation.</text>
</comment>
<dbReference type="GO" id="GO:0046872">
    <property type="term" value="F:metal ion binding"/>
    <property type="evidence" value="ECO:0007669"/>
    <property type="project" value="UniProtKB-UniRule"/>
</dbReference>
<dbReference type="AlphaFoldDB" id="A0A518ETQ2"/>
<feature type="binding site" evidence="10 13">
    <location>
        <position position="72"/>
    </location>
    <ligand>
        <name>a divalent metal cation</name>
        <dbReference type="ChEBI" id="CHEBI:60240"/>
    </ligand>
</feature>
<evidence type="ECO:0000256" key="12">
    <source>
        <dbReference type="PIRSR" id="PIRSR001461-1"/>
    </source>
</evidence>
<evidence type="ECO:0000256" key="1">
    <source>
        <dbReference type="ARBA" id="ARBA00001782"/>
    </source>
</evidence>
<feature type="binding site" evidence="14">
    <location>
        <position position="185"/>
    </location>
    <ligand>
        <name>substrate</name>
    </ligand>
</feature>
<evidence type="ECO:0000313" key="15">
    <source>
        <dbReference type="EMBL" id="QDV07458.1"/>
    </source>
</evidence>
<dbReference type="NCBIfam" id="NF004076">
    <property type="entry name" value="PRK05581.1-4"/>
    <property type="match status" value="1"/>
</dbReference>
<keyword evidence="13" id="KW-0170">Cobalt</keyword>
<dbReference type="Proteomes" id="UP000320390">
    <property type="component" value="Chromosome"/>
</dbReference>
<evidence type="ECO:0000256" key="7">
    <source>
        <dbReference type="ARBA" id="ARBA00013188"/>
    </source>
</evidence>
<dbReference type="OrthoDB" id="1645589at2"/>
<dbReference type="InterPro" id="IPR000056">
    <property type="entry name" value="Ribul_P_3_epim-like"/>
</dbReference>
<evidence type="ECO:0000256" key="14">
    <source>
        <dbReference type="PIRSR" id="PIRSR001461-3"/>
    </source>
</evidence>
<evidence type="ECO:0000256" key="2">
    <source>
        <dbReference type="ARBA" id="ARBA00001936"/>
    </source>
</evidence>
<feature type="active site" description="Proton acceptor" evidence="10 12">
    <location>
        <position position="41"/>
    </location>
</feature>
<feature type="binding site" evidence="10 14">
    <location>
        <position position="72"/>
    </location>
    <ligand>
        <name>substrate</name>
    </ligand>
</feature>
<feature type="binding site" evidence="10 13">
    <location>
        <position position="41"/>
    </location>
    <ligand>
        <name>a divalent metal cation</name>
        <dbReference type="ChEBI" id="CHEBI:60240"/>
    </ligand>
</feature>
<feature type="binding site" evidence="10 14">
    <location>
        <begin position="205"/>
        <end position="206"/>
    </location>
    <ligand>
        <name>substrate</name>
    </ligand>
</feature>
<protein>
    <recommendedName>
        <fullName evidence="7 10">Ribulose-phosphate 3-epimerase</fullName>
        <ecNumber evidence="7 10">5.1.3.1</ecNumber>
    </recommendedName>
</protein>
<comment type="function">
    <text evidence="10">Catalyzes the reversible epimerization of D-ribulose 5-phosphate to D-xylulose 5-phosphate.</text>
</comment>
<keyword evidence="13" id="KW-0464">Manganese</keyword>
<dbReference type="NCBIfam" id="TIGR01163">
    <property type="entry name" value="rpe"/>
    <property type="match status" value="1"/>
</dbReference>
<organism evidence="15 16">
    <name type="scientific">Saltatorellus ferox</name>
    <dbReference type="NCBI Taxonomy" id="2528018"/>
    <lineage>
        <taxon>Bacteria</taxon>
        <taxon>Pseudomonadati</taxon>
        <taxon>Planctomycetota</taxon>
        <taxon>Planctomycetia</taxon>
        <taxon>Planctomycetia incertae sedis</taxon>
        <taxon>Saltatorellus</taxon>
    </lineage>
</organism>
<feature type="active site" description="Proton donor" evidence="10 12">
    <location>
        <position position="183"/>
    </location>
</feature>
<gene>
    <name evidence="10 15" type="primary">rpe</name>
    <name evidence="15" type="ORF">Poly30_29830</name>
</gene>
<dbReference type="GO" id="GO:0019323">
    <property type="term" value="P:pentose catabolic process"/>
    <property type="evidence" value="ECO:0007669"/>
    <property type="project" value="UniProtKB-UniRule"/>
</dbReference>
<sequence>MQDSSPRTPIIAPSLLSCDFTRIGDEIRAIESEGADWLHVDVMDGHFVPNMTFGPPLVQAMKSVATRPLDVHLMVSNPIAYASNYVDAGAQVLTYHWEAMGSGTVRGAKLANKAFRDAGAPMVGVSINPNTPVEPLEAILDEVDLVLIMSVFPGFGGQRFMEHTLSKTRWLREQGFRGIVEMDGGLNAETLPLCAAAGADAFVAGSAIFGAADRRGTIESFRRAAVEAMKEPISGSGTVR</sequence>
<dbReference type="RefSeq" id="WP_145198499.1">
    <property type="nucleotide sequence ID" value="NZ_CP036434.1"/>
</dbReference>
<comment type="similarity">
    <text evidence="6 10 11">Belongs to the ribulose-phosphate 3-epimerase family.</text>
</comment>
<dbReference type="Pfam" id="PF00834">
    <property type="entry name" value="Ribul_P_3_epim"/>
    <property type="match status" value="1"/>
</dbReference>
<dbReference type="PANTHER" id="PTHR11749">
    <property type="entry name" value="RIBULOSE-5-PHOSPHATE-3-EPIMERASE"/>
    <property type="match status" value="1"/>
</dbReference>
<feature type="binding site" evidence="10 13">
    <location>
        <position position="183"/>
    </location>
    <ligand>
        <name>a divalent metal cation</name>
        <dbReference type="ChEBI" id="CHEBI:60240"/>
    </ligand>
</feature>
<dbReference type="InterPro" id="IPR026019">
    <property type="entry name" value="Ribul_P_3_epim"/>
</dbReference>
<keyword evidence="10 11" id="KW-0119">Carbohydrate metabolism</keyword>
<dbReference type="SUPFAM" id="SSF51366">
    <property type="entry name" value="Ribulose-phoshate binding barrel"/>
    <property type="match status" value="1"/>
</dbReference>
<evidence type="ECO:0000256" key="4">
    <source>
        <dbReference type="ARBA" id="ARBA00001947"/>
    </source>
</evidence>
<comment type="catalytic activity">
    <reaction evidence="1 10 11">
        <text>D-ribulose 5-phosphate = D-xylulose 5-phosphate</text>
        <dbReference type="Rhea" id="RHEA:13677"/>
        <dbReference type="ChEBI" id="CHEBI:57737"/>
        <dbReference type="ChEBI" id="CHEBI:58121"/>
        <dbReference type="EC" id="5.1.3.1"/>
    </reaction>
</comment>
<name>A0A518ETQ2_9BACT</name>